<dbReference type="Proteomes" id="UP000265366">
    <property type="component" value="Unassembled WGS sequence"/>
</dbReference>
<keyword evidence="2" id="KW-1185">Reference proteome</keyword>
<evidence type="ECO:0000313" key="2">
    <source>
        <dbReference type="Proteomes" id="UP000265366"/>
    </source>
</evidence>
<proteinExistence type="predicted"/>
<gene>
    <name evidence="1" type="ORF">D2V17_20015</name>
</gene>
<name>A0A3A1P0D2_9SPHN</name>
<dbReference type="AlphaFoldDB" id="A0A3A1P0D2"/>
<accession>A0A3A1P0D2</accession>
<dbReference type="EMBL" id="QXFM01000144">
    <property type="protein sequence ID" value="RIV80139.1"/>
    <property type="molecule type" value="Genomic_DNA"/>
</dbReference>
<comment type="caution">
    <text evidence="1">The sequence shown here is derived from an EMBL/GenBank/DDBJ whole genome shotgun (WGS) entry which is preliminary data.</text>
</comment>
<evidence type="ECO:0000313" key="1">
    <source>
        <dbReference type="EMBL" id="RIV80139.1"/>
    </source>
</evidence>
<sequence>MVSNPSRSAMFFRPTASLLEAIGSEFGLRLKFFVIFRRQLFMGSQPPHAPLGVTMGSAYPKALYPT</sequence>
<reference evidence="1 2" key="1">
    <citation type="submission" date="2018-08" db="EMBL/GenBank/DDBJ databases">
        <title>Erythrobacter zhengii sp.nov., a bacterium isolated from deep-sea sediment.</title>
        <authorList>
            <person name="Fang C."/>
            <person name="Wu Y.-H."/>
            <person name="Sun C."/>
            <person name="Wang H."/>
            <person name="Cheng H."/>
            <person name="Meng F.-X."/>
            <person name="Wang C.-S."/>
            <person name="Xu X.-W."/>
        </authorList>
    </citation>
    <scope>NUCLEOTIDE SEQUENCE [LARGE SCALE GENOMIC DNA]</scope>
    <source>
        <strain evidence="1 2">CCTCC AB 2015396</strain>
    </source>
</reference>
<protein>
    <submittedName>
        <fullName evidence="1">Uncharacterized protein</fullName>
    </submittedName>
</protein>
<organism evidence="1 2">
    <name type="scientific">Aurantiacibacter xanthus</name>
    <dbReference type="NCBI Taxonomy" id="1784712"/>
    <lineage>
        <taxon>Bacteria</taxon>
        <taxon>Pseudomonadati</taxon>
        <taxon>Pseudomonadota</taxon>
        <taxon>Alphaproteobacteria</taxon>
        <taxon>Sphingomonadales</taxon>
        <taxon>Erythrobacteraceae</taxon>
        <taxon>Aurantiacibacter</taxon>
    </lineage>
</organism>